<gene>
    <name evidence="10" type="ORF">BCR39DRAFT_545021</name>
</gene>
<dbReference type="OrthoDB" id="437369at2759"/>
<dbReference type="Gene3D" id="3.50.50.60">
    <property type="entry name" value="FAD/NAD(P)-binding domain"/>
    <property type="match status" value="1"/>
</dbReference>
<protein>
    <submittedName>
        <fullName evidence="10">Prenylcysteine lyase-domain-containing protein</fullName>
    </submittedName>
</protein>
<keyword evidence="3" id="KW-0285">Flavoprotein</keyword>
<dbReference type="EMBL" id="MCFC01000060">
    <property type="protein sequence ID" value="ORY25191.1"/>
    <property type="molecule type" value="Genomic_DNA"/>
</dbReference>
<evidence type="ECO:0000256" key="6">
    <source>
        <dbReference type="ARBA" id="ARBA00023002"/>
    </source>
</evidence>
<evidence type="ECO:0000256" key="4">
    <source>
        <dbReference type="ARBA" id="ARBA00022729"/>
    </source>
</evidence>
<keyword evidence="4" id="KW-0732">Signal</keyword>
<evidence type="ECO:0000256" key="3">
    <source>
        <dbReference type="ARBA" id="ARBA00022630"/>
    </source>
</evidence>
<evidence type="ECO:0000259" key="9">
    <source>
        <dbReference type="Pfam" id="PF07156"/>
    </source>
</evidence>
<dbReference type="STRING" id="71784.A0A1Y2ARL0"/>
<evidence type="ECO:0000256" key="7">
    <source>
        <dbReference type="ARBA" id="ARBA00023180"/>
    </source>
</evidence>
<reference evidence="10 11" key="1">
    <citation type="submission" date="2016-07" db="EMBL/GenBank/DDBJ databases">
        <title>Pervasive Adenine N6-methylation of Active Genes in Fungi.</title>
        <authorList>
            <consortium name="DOE Joint Genome Institute"/>
            <person name="Mondo S.J."/>
            <person name="Dannebaum R.O."/>
            <person name="Kuo R.C."/>
            <person name="Labutti K."/>
            <person name="Haridas S."/>
            <person name="Kuo A."/>
            <person name="Salamov A."/>
            <person name="Ahrendt S.R."/>
            <person name="Lipzen A."/>
            <person name="Sullivan W."/>
            <person name="Andreopoulos W.B."/>
            <person name="Clum A."/>
            <person name="Lindquist E."/>
            <person name="Daum C."/>
            <person name="Ramamoorthy G.K."/>
            <person name="Gryganskyi A."/>
            <person name="Culley D."/>
            <person name="Magnuson J.K."/>
            <person name="James T.Y."/>
            <person name="O'Malley M.A."/>
            <person name="Stajich J.E."/>
            <person name="Spatafora J.W."/>
            <person name="Visel A."/>
            <person name="Grigoriev I.V."/>
        </authorList>
    </citation>
    <scope>NUCLEOTIDE SEQUENCE [LARGE SCALE GENOMIC DNA]</scope>
    <source>
        <strain evidence="10 11">68-887.2</strain>
    </source>
</reference>
<dbReference type="GO" id="GO:0001735">
    <property type="term" value="F:prenylcysteine oxidase activity"/>
    <property type="evidence" value="ECO:0007669"/>
    <property type="project" value="InterPro"/>
</dbReference>
<evidence type="ECO:0000256" key="8">
    <source>
        <dbReference type="SAM" id="MobiDB-lite"/>
    </source>
</evidence>
<dbReference type="PANTHER" id="PTHR15944:SF0">
    <property type="entry name" value="PRENYLCYSTEINE LYASE DOMAIN-CONTAINING PROTEIN"/>
    <property type="match status" value="1"/>
</dbReference>
<dbReference type="GO" id="GO:0016829">
    <property type="term" value="F:lyase activity"/>
    <property type="evidence" value="ECO:0007669"/>
    <property type="project" value="UniProtKB-KW"/>
</dbReference>
<dbReference type="Proteomes" id="UP000193986">
    <property type="component" value="Unassembled WGS sequence"/>
</dbReference>
<dbReference type="InterPro" id="IPR036188">
    <property type="entry name" value="FAD/NAD-bd_sf"/>
</dbReference>
<keyword evidence="6" id="KW-0560">Oxidoreductase</keyword>
<evidence type="ECO:0000313" key="10">
    <source>
        <dbReference type="EMBL" id="ORY25191.1"/>
    </source>
</evidence>
<dbReference type="Pfam" id="PF07156">
    <property type="entry name" value="Prenylcys_lyase"/>
    <property type="match status" value="1"/>
</dbReference>
<name>A0A1Y2ARL0_9TREE</name>
<keyword evidence="11" id="KW-1185">Reference proteome</keyword>
<dbReference type="InParanoid" id="A0A1Y2ARL0"/>
<comment type="caution">
    <text evidence="10">The sequence shown here is derived from an EMBL/GenBank/DDBJ whole genome shotgun (WGS) entry which is preliminary data.</text>
</comment>
<keyword evidence="7" id="KW-0325">Glycoprotein</keyword>
<dbReference type="GO" id="GO:0030327">
    <property type="term" value="P:prenylated protein catabolic process"/>
    <property type="evidence" value="ECO:0007669"/>
    <property type="project" value="TreeGrafter"/>
</dbReference>
<feature type="region of interest" description="Disordered" evidence="8">
    <location>
        <begin position="39"/>
        <end position="61"/>
    </location>
</feature>
<proteinExistence type="inferred from homology"/>
<comment type="similarity">
    <text evidence="2">Belongs to the prenylcysteine oxidase family.</text>
</comment>
<dbReference type="GO" id="GO:0030328">
    <property type="term" value="P:prenylcysteine catabolic process"/>
    <property type="evidence" value="ECO:0007669"/>
    <property type="project" value="InterPro"/>
</dbReference>
<comment type="cofactor">
    <cofactor evidence="1">
        <name>FAD</name>
        <dbReference type="ChEBI" id="CHEBI:57692"/>
    </cofactor>
</comment>
<evidence type="ECO:0000313" key="11">
    <source>
        <dbReference type="Proteomes" id="UP000193986"/>
    </source>
</evidence>
<dbReference type="PIRSF" id="PIRSF036292">
    <property type="entry name" value="Prenylcysteine_oxidase"/>
    <property type="match status" value="1"/>
</dbReference>
<dbReference type="InterPro" id="IPR017046">
    <property type="entry name" value="Prenylcysteine_Oxase1"/>
</dbReference>
<dbReference type="PANTHER" id="PTHR15944">
    <property type="entry name" value="FARNESYLCYSTEINE LYASE"/>
    <property type="match status" value="1"/>
</dbReference>
<organism evidence="10 11">
    <name type="scientific">Naematelia encephala</name>
    <dbReference type="NCBI Taxonomy" id="71784"/>
    <lineage>
        <taxon>Eukaryota</taxon>
        <taxon>Fungi</taxon>
        <taxon>Dikarya</taxon>
        <taxon>Basidiomycota</taxon>
        <taxon>Agaricomycotina</taxon>
        <taxon>Tremellomycetes</taxon>
        <taxon>Tremellales</taxon>
        <taxon>Naemateliaceae</taxon>
        <taxon>Naematelia</taxon>
    </lineage>
</organism>
<evidence type="ECO:0000256" key="2">
    <source>
        <dbReference type="ARBA" id="ARBA00009967"/>
    </source>
</evidence>
<feature type="domain" description="Prenylcysteine lyase" evidence="9">
    <location>
        <begin position="190"/>
        <end position="538"/>
    </location>
</feature>
<dbReference type="Pfam" id="PF13450">
    <property type="entry name" value="NAD_binding_8"/>
    <property type="match status" value="1"/>
</dbReference>
<dbReference type="InterPro" id="IPR010795">
    <property type="entry name" value="Prenylcys_lyase"/>
</dbReference>
<keyword evidence="10" id="KW-0456">Lyase</keyword>
<keyword evidence="5" id="KW-0274">FAD</keyword>
<sequence>MLDRTRQRLASMSRTRLIVAPLLVILIAYLLSIPFQHKTSSSSSSSPFPPKEEYTYPAPEVSHTRPKRVAVVGAGASGSAAAWFLRRAGRVVEARSGLSEGDILGEVVVFDKEGYIGGRTTTVFPHGDERLRPVELGASIFIEANRHLYKAAKHFGLETGDPDFGESGLGIWDGHEFLFTTSESSSYWAGWWDTLSAIRRYGFMSPYRSKNAVKALLDRFANLYNPSWLASQGAASSIESFTERVGLGKEMTTRWAGEYARKVLSLGDRWINEIMEGSTRVNYAADMDGIHALAASVSMAASGAMAVQGGNWRIFDAMLQEANVTLHLATEVSDIIPLDAVDGSPQFHVKSNRSNIDDSQPFDLVFFAAPWHSSPISKSLQTHFHEPIPKQRYVRLHVTLFTTTRESPLPLFFGLPSTTSIPSTVLTVRPVAGGPPPRFQSITWHGETGPGTGEHVVKIFSLTRFSDKLIRELIGQDPTWLLRKEWDSYPSMTTVASYAPVEPLPGVQYLAALEPWVSTMETQTLSAREAVARVVKDWWDLGFGECKGGADAWDWSCDQ</sequence>
<dbReference type="SUPFAM" id="SSF51905">
    <property type="entry name" value="FAD/NAD(P)-binding domain"/>
    <property type="match status" value="1"/>
</dbReference>
<dbReference type="AlphaFoldDB" id="A0A1Y2ARL0"/>
<accession>A0A1Y2ARL0</accession>
<evidence type="ECO:0000256" key="5">
    <source>
        <dbReference type="ARBA" id="ARBA00022827"/>
    </source>
</evidence>
<evidence type="ECO:0000256" key="1">
    <source>
        <dbReference type="ARBA" id="ARBA00001974"/>
    </source>
</evidence>